<protein>
    <submittedName>
        <fullName evidence="2">Nuclear GTPase SLIP-GC-like protein</fullName>
    </submittedName>
</protein>
<reference evidence="2 3" key="1">
    <citation type="submission" date="2018-03" db="EMBL/GenBank/DDBJ databases">
        <title>Draft genome sequence of Rohu Carp (Labeo rohita).</title>
        <authorList>
            <person name="Das P."/>
            <person name="Kushwaha B."/>
            <person name="Joshi C.G."/>
            <person name="Kumar D."/>
            <person name="Nagpure N.S."/>
            <person name="Sahoo L."/>
            <person name="Das S.P."/>
            <person name="Bit A."/>
            <person name="Patnaik S."/>
            <person name="Meher P.K."/>
            <person name="Jayasankar P."/>
            <person name="Koringa P.G."/>
            <person name="Patel N.V."/>
            <person name="Hinsu A.T."/>
            <person name="Kumar R."/>
            <person name="Pandey M."/>
            <person name="Agarwal S."/>
            <person name="Srivastava S."/>
            <person name="Singh M."/>
            <person name="Iquebal M.A."/>
            <person name="Jaiswal S."/>
            <person name="Angadi U.B."/>
            <person name="Kumar N."/>
            <person name="Raza M."/>
            <person name="Shah T.M."/>
            <person name="Rai A."/>
            <person name="Jena J.K."/>
        </authorList>
    </citation>
    <scope>NUCLEOTIDE SEQUENCE [LARGE SCALE GENOMIC DNA]</scope>
    <source>
        <strain evidence="2">DASCIFA01</strain>
        <tissue evidence="2">Testis</tissue>
    </source>
</reference>
<dbReference type="InterPro" id="IPR053082">
    <property type="entry name" value="Nuclear_GTPase_SLIP-GC"/>
</dbReference>
<keyword evidence="3" id="KW-1185">Reference proteome</keyword>
<comment type="caution">
    <text evidence="2">The sequence shown here is derived from an EMBL/GenBank/DDBJ whole genome shotgun (WGS) entry which is preliminary data.</text>
</comment>
<feature type="region of interest" description="Disordered" evidence="1">
    <location>
        <begin position="15"/>
        <end position="34"/>
    </location>
</feature>
<dbReference type="Proteomes" id="UP000290572">
    <property type="component" value="Unassembled WGS sequence"/>
</dbReference>
<dbReference type="PANTHER" id="PTHR47308:SF1">
    <property type="entry name" value="NUCLEAR GTPASE SLIP-GC"/>
    <property type="match status" value="1"/>
</dbReference>
<evidence type="ECO:0000256" key="1">
    <source>
        <dbReference type="SAM" id="MobiDB-lite"/>
    </source>
</evidence>
<gene>
    <name evidence="2" type="ORF">ROHU_029201</name>
</gene>
<evidence type="ECO:0000313" key="3">
    <source>
        <dbReference type="Proteomes" id="UP000290572"/>
    </source>
</evidence>
<dbReference type="STRING" id="84645.A0A498LX13"/>
<dbReference type="EMBL" id="QBIY01013005">
    <property type="protein sequence ID" value="RXN13069.1"/>
    <property type="molecule type" value="Genomic_DNA"/>
</dbReference>
<name>A0A498LX13_LABRO</name>
<accession>A0A498LX13</accession>
<organism evidence="2 3">
    <name type="scientific">Labeo rohita</name>
    <name type="common">Indian major carp</name>
    <name type="synonym">Cyprinus rohita</name>
    <dbReference type="NCBI Taxonomy" id="84645"/>
    <lineage>
        <taxon>Eukaryota</taxon>
        <taxon>Metazoa</taxon>
        <taxon>Chordata</taxon>
        <taxon>Craniata</taxon>
        <taxon>Vertebrata</taxon>
        <taxon>Euteleostomi</taxon>
        <taxon>Actinopterygii</taxon>
        <taxon>Neopterygii</taxon>
        <taxon>Teleostei</taxon>
        <taxon>Ostariophysi</taxon>
        <taxon>Cypriniformes</taxon>
        <taxon>Cyprinidae</taxon>
        <taxon>Labeoninae</taxon>
        <taxon>Labeonini</taxon>
        <taxon>Labeo</taxon>
    </lineage>
</organism>
<sequence>MPAIPPLFPSFSSVPRNTHSASMPPPAVPAATFPPQTRSPFSLASATPLSVPPNALALEPPPIPNSIRTQILVGADVDLFSLLELHFAVSTAVAVPAPAEAPFSQFSTDAAAPAPAGAPFSGSLCRSSARSRRSSILRFPLPQQPPLPQELYSQVETKGIVHKNLEENLAKALKELGCEFDSLYKIINQCLSKGVGKSVELCVDTKNKMIESVAPNDRRGFHKTLQALYKNKGRYWPKNWDAPLDLNMCLAKHMHDNINAEFNLIFPVDDSKTGMSVQEGIDKFSIIQSDTAYSSSSMLYHMENFIKAEEDVCKTLESELKRSVERSLSQTTKTTLMDVSSEIEMLEAAIWKLSD</sequence>
<proteinExistence type="predicted"/>
<dbReference type="AlphaFoldDB" id="A0A498LX13"/>
<dbReference type="PANTHER" id="PTHR47308">
    <property type="entry name" value="NUCLEAR GTPASE SLIP-GC"/>
    <property type="match status" value="1"/>
</dbReference>
<dbReference type="GO" id="GO:0003924">
    <property type="term" value="F:GTPase activity"/>
    <property type="evidence" value="ECO:0007669"/>
    <property type="project" value="TreeGrafter"/>
</dbReference>
<evidence type="ECO:0000313" key="2">
    <source>
        <dbReference type="EMBL" id="RXN13069.1"/>
    </source>
</evidence>